<evidence type="ECO:0000259" key="1">
    <source>
        <dbReference type="Pfam" id="PF05872"/>
    </source>
</evidence>
<comment type="caution">
    <text evidence="2">The sequence shown here is derived from an EMBL/GenBank/DDBJ whole genome shotgun (WGS) entry which is preliminary data.</text>
</comment>
<dbReference type="GO" id="GO:0005524">
    <property type="term" value="F:ATP binding"/>
    <property type="evidence" value="ECO:0007669"/>
    <property type="project" value="UniProtKB-KW"/>
</dbReference>
<name>A0A0R0DWH1_9GAMM</name>
<dbReference type="InterPro" id="IPR051162">
    <property type="entry name" value="T4SS_component"/>
</dbReference>
<keyword evidence="3" id="KW-1185">Reference proteome</keyword>
<keyword evidence="2" id="KW-0067">ATP-binding</keyword>
<dbReference type="OrthoDB" id="9758751at2"/>
<dbReference type="InterPro" id="IPR027417">
    <property type="entry name" value="P-loop_NTPase"/>
</dbReference>
<evidence type="ECO:0000313" key="3">
    <source>
        <dbReference type="Proteomes" id="UP000050940"/>
    </source>
</evidence>
<dbReference type="EMBL" id="LDJP01000037">
    <property type="protein sequence ID" value="KRG86080.1"/>
    <property type="molecule type" value="Genomic_DNA"/>
</dbReference>
<dbReference type="PATRIC" id="fig|659018.3.peg.1317"/>
<reference evidence="2 3" key="1">
    <citation type="submission" date="2015-05" db="EMBL/GenBank/DDBJ databases">
        <title>Genome sequencing and analysis of members of genus Stenotrophomonas.</title>
        <authorList>
            <person name="Patil P.P."/>
            <person name="Midha S."/>
            <person name="Patil P.B."/>
        </authorList>
    </citation>
    <scope>NUCLEOTIDE SEQUENCE [LARGE SCALE GENOMIC DNA]</scope>
    <source>
        <strain evidence="2 3">JCM 16244</strain>
    </source>
</reference>
<dbReference type="SUPFAM" id="SSF52540">
    <property type="entry name" value="P-loop containing nucleoside triphosphate hydrolases"/>
    <property type="match status" value="1"/>
</dbReference>
<feature type="domain" description="Helicase HerA-like C-terminal" evidence="1">
    <location>
        <begin position="11"/>
        <end position="519"/>
    </location>
</feature>
<keyword evidence="2" id="KW-0547">Nucleotide-binding</keyword>
<proteinExistence type="predicted"/>
<dbReference type="PANTHER" id="PTHR30121:SF6">
    <property type="entry name" value="SLR6007 PROTEIN"/>
    <property type="match status" value="1"/>
</dbReference>
<dbReference type="InterPro" id="IPR033186">
    <property type="entry name" value="HerA_C"/>
</dbReference>
<dbReference type="Pfam" id="PF05872">
    <property type="entry name" value="HerA_C"/>
    <property type="match status" value="1"/>
</dbReference>
<dbReference type="Proteomes" id="UP000050940">
    <property type="component" value="Unassembled WGS sequence"/>
</dbReference>
<dbReference type="PANTHER" id="PTHR30121">
    <property type="entry name" value="UNCHARACTERIZED PROTEIN YJGR-RELATED"/>
    <property type="match status" value="1"/>
</dbReference>
<evidence type="ECO:0000313" key="2">
    <source>
        <dbReference type="EMBL" id="KRG86080.1"/>
    </source>
</evidence>
<dbReference type="RefSeq" id="WP_057640520.1">
    <property type="nucleotide sequence ID" value="NZ_LDJP01000037.1"/>
</dbReference>
<protein>
    <submittedName>
        <fullName evidence="2">ATP-binding protein</fullName>
    </submittedName>
</protein>
<gene>
    <name evidence="2" type="ORF">ABB34_06945</name>
</gene>
<dbReference type="Gene3D" id="3.40.50.300">
    <property type="entry name" value="P-loop containing nucleotide triphosphate hydrolases"/>
    <property type="match status" value="2"/>
</dbReference>
<dbReference type="STRING" id="659018.ABB34_06945"/>
<dbReference type="AlphaFoldDB" id="A0A0R0DWH1"/>
<accession>A0A0R0DWH1</accession>
<organism evidence="2 3">
    <name type="scientific">Stenotrophomonas daejeonensis</name>
    <dbReference type="NCBI Taxonomy" id="659018"/>
    <lineage>
        <taxon>Bacteria</taxon>
        <taxon>Pseudomonadati</taxon>
        <taxon>Pseudomonadota</taxon>
        <taxon>Gammaproteobacteria</taxon>
        <taxon>Lysobacterales</taxon>
        <taxon>Lysobacteraceae</taxon>
        <taxon>Stenotrophomonas</taxon>
    </lineage>
</organism>
<sequence length="520" mass="55337">MDPILIGKGTTDDVAVTLLPRFGNRHGLVAGATGTGKTVTLMTLAEGFSRIGVPVFLADVKGDVAGLAVPGEINEKLAARAAEIGVDGYTAQASPTIFWDLYGQQGHPVRTTVSEMGPTLLARILELNDTQAGVLDIVFKLADDRGLLLLDLDDLRALLNLVAAERKDVSTEYGLVSAPSIAAIQRALLRLAQDGGEQFFGEPALELADIMRVNHDGRGVIGILAAAQLILKPRLYSTFLLWLLSELFEQLPEVGDLEKPKLVFIFDEAHLLFDGAPAALVQRIEQVVRLIRSKGVGVYFCSQFPDDVPGNILGQLGNRVQHALRAFTPRDQKAVKTAAQTFVPNPKLDVVATLSQLGTGEALVSTLQDKGIPSPVQETLVAPPRCRMGAITEAERMQVRAGSPVGSRYDTAINRESASELLAQRAQQAAEQAQAPKVSSGEQGGGIGRKINEFLFGNGRRQGVVESVAKQTTRNVGGSIGRSVGSSIGESVMGKTGKKYGGQIGNQIVRGILGGIFGRR</sequence>